<feature type="repeat" description="ANK" evidence="3">
    <location>
        <begin position="722"/>
        <end position="763"/>
    </location>
</feature>
<evidence type="ECO:0000256" key="1">
    <source>
        <dbReference type="ARBA" id="ARBA00022737"/>
    </source>
</evidence>
<dbReference type="RefSeq" id="WP_094090212.1">
    <property type="nucleotide sequence ID" value="NZ_CP016397.1"/>
</dbReference>
<evidence type="ECO:0000313" key="5">
    <source>
        <dbReference type="EMBL" id="ASQ45124.1"/>
    </source>
</evidence>
<dbReference type="Gene3D" id="1.25.40.20">
    <property type="entry name" value="Ankyrin repeat-containing domain"/>
    <property type="match status" value="4"/>
</dbReference>
<evidence type="ECO:0000256" key="4">
    <source>
        <dbReference type="SAM" id="Coils"/>
    </source>
</evidence>
<feature type="repeat" description="ANK" evidence="3">
    <location>
        <begin position="960"/>
        <end position="992"/>
    </location>
</feature>
<keyword evidence="1" id="KW-0677">Repeat</keyword>
<dbReference type="KEGG" id="lcd:clem_02815"/>
<evidence type="ECO:0000256" key="3">
    <source>
        <dbReference type="PROSITE-ProRule" id="PRU00023"/>
    </source>
</evidence>
<dbReference type="Pfam" id="PF12796">
    <property type="entry name" value="Ank_2"/>
    <property type="match status" value="3"/>
</dbReference>
<evidence type="ECO:0000256" key="2">
    <source>
        <dbReference type="ARBA" id="ARBA00023043"/>
    </source>
</evidence>
<gene>
    <name evidence="5" type="ORF">clem_02815</name>
</gene>
<reference evidence="6" key="1">
    <citation type="submission" date="2016-07" db="EMBL/GenBank/DDBJ databases">
        <authorList>
            <person name="Florea S."/>
            <person name="Webb J.S."/>
            <person name="Jaromczyk J."/>
            <person name="Schardl C.L."/>
        </authorList>
    </citation>
    <scope>NUCLEOTIDE SEQUENCE [LARGE SCALE GENOMIC DNA]</scope>
    <source>
        <strain evidence="6">CDC-D5610</strain>
    </source>
</reference>
<dbReference type="SMART" id="SM00248">
    <property type="entry name" value="ANK"/>
    <property type="match status" value="13"/>
</dbReference>
<dbReference type="InterPro" id="IPR051165">
    <property type="entry name" value="Multifunctional_ANK_Repeat"/>
</dbReference>
<dbReference type="InterPro" id="IPR036770">
    <property type="entry name" value="Ankyrin_rpt-contain_sf"/>
</dbReference>
<dbReference type="PANTHER" id="PTHR24123:SF33">
    <property type="entry name" value="PROTEIN HOS4"/>
    <property type="match status" value="1"/>
</dbReference>
<dbReference type="PROSITE" id="PS50297">
    <property type="entry name" value="ANK_REP_REGION"/>
    <property type="match status" value="5"/>
</dbReference>
<dbReference type="InterPro" id="IPR002110">
    <property type="entry name" value="Ankyrin_rpt"/>
</dbReference>
<accession>A0A222NZU3</accession>
<keyword evidence="6" id="KW-1185">Reference proteome</keyword>
<evidence type="ECO:0000313" key="6">
    <source>
        <dbReference type="Proteomes" id="UP000201728"/>
    </source>
</evidence>
<dbReference type="Pfam" id="PF18143">
    <property type="entry name" value="HAD_SAK_2"/>
    <property type="match status" value="1"/>
</dbReference>
<dbReference type="EMBL" id="CP016397">
    <property type="protein sequence ID" value="ASQ45124.1"/>
    <property type="molecule type" value="Genomic_DNA"/>
</dbReference>
<feature type="repeat" description="ANK" evidence="3">
    <location>
        <begin position="84"/>
        <end position="116"/>
    </location>
</feature>
<proteinExistence type="predicted"/>
<organism evidence="5 6">
    <name type="scientific">Legionella clemsonensis</name>
    <dbReference type="NCBI Taxonomy" id="1867846"/>
    <lineage>
        <taxon>Bacteria</taxon>
        <taxon>Pseudomonadati</taxon>
        <taxon>Pseudomonadota</taxon>
        <taxon>Gammaproteobacteria</taxon>
        <taxon>Legionellales</taxon>
        <taxon>Legionellaceae</taxon>
        <taxon>Legionella</taxon>
    </lineage>
</organism>
<dbReference type="OrthoDB" id="5648496at2"/>
<dbReference type="PROSITE" id="PS50088">
    <property type="entry name" value="ANK_REPEAT"/>
    <property type="match status" value="7"/>
</dbReference>
<keyword evidence="4" id="KW-0175">Coiled coil</keyword>
<protein>
    <submittedName>
        <fullName evidence="5">Ankyrin repeats (3 copies)</fullName>
    </submittedName>
</protein>
<dbReference type="SUPFAM" id="SSF48403">
    <property type="entry name" value="Ankyrin repeat"/>
    <property type="match status" value="3"/>
</dbReference>
<feature type="repeat" description="ANK" evidence="3">
    <location>
        <begin position="689"/>
        <end position="721"/>
    </location>
</feature>
<feature type="repeat" description="ANK" evidence="3">
    <location>
        <begin position="919"/>
        <end position="959"/>
    </location>
</feature>
<sequence>MQKEVALQIYDLAKSNKMQELREFLTQQQKRFSDHGFWDYHTDDHLIEGAARDAILAGHEDIVRLLFDAGLSPDDKAYVVGKGSLASLIHFAAKSGRLSMVKLLVEYGAKIYLTPRDDRERWNDNYGLRTAVKEGHAEIVDYLLDCGADANGLCGGGILGEVHGGTTFLARAAENGNIPIFESLIRHGAKVPSTLNLAYEKLYVHGYKKYLSVIEGNYSDRNRISKLEYAFTIFSQNSSKFNVDYSLTPKAKAFFAELNELLKDVDKLRNNESEKANFLRLLIKNLSEQFNIIVNDTDHLERDLHYLLIYLEEFDNKKRKLQQKADELKNSYTRIVKTCMDYAIGCDFEAKSRRFSREYGGLLFLGDLDVSGMNFIGVSVAGQPVTREVLEKEAKSGAKDAIITSLNLMALDDEERKNNLSSRLYAALDKRGTLVSKNGIVNLIPLARAAAMGDVEAVKTRLQAGEDPNLEEGAPLISAAQNGHMEIVKILVEAHVEHTANKTKRLISEAQEFILENPSVKSLSIVEGRLHQTSIPFENDRCQMILPGSKRLTSIMRMIKEFGTDEFNNTIAPVVLDAETKNQHFVAVLSHNRSLKWIEYNDLADRGELRKNITEMIKLASDEWHYFPAIITNNNNFEVIEALIISQYQDLDKGKTAIIKAIEAARQKNHAAIVDFLQDQQDINQQDDDGNTLLHKAVKEGDVRRVQELIRKGADVDLQNKSGYTPLSIAAKYSSSEWGISDEHTEIVKILLENKADPNQYKRDSPLALAVDAGNTQVVAMLLPVTKKETPRKSHSTLKSKELRRLPWYVDMMFSALRKKDGIALLTLLQEYGADFNVKNKYGSTLLNEAVYGLPSFSDIRNTMSKLVHAGYGAERMGNALEKTSKQLVKDSEKHLQEELKMLDFLLANGADPRIEGRDGKTPLALLIEEKDLGHLEKAADIVMDRFIKHGANVNAVDNYGRTPLHEAASAGDSVAIEYLIHHGAAVNCQDNRKRTPLHCAAARGNKLSTKLLLERGADYTMLEENGLTPSQLSAKAMTHDKKIYHFSSIAAERKFESKYIAAQNVIAEFIATHASEALKKPIAESGFVAELARQRASLHGTTKQRVVIFLGIDGVLFRNNFDDSVNERVEERYKMKEIVPPKPYSTVDCDEATAGLFDKHALANLDILIKRIEDNGYEAGIILSSSWRTKGDIEFLRKLFEQHTFSKHLIGKTMAKRWEDQAKPDPFADIRGKRALEIKHWLDANGTKLNVKDYIILDEEDVDLKEAYGNKFIPCDQEKDLFSEDRLNQAVSSLDITAIPMVHDHDNINHQESRVRQAG</sequence>
<feature type="coiled-coil region" evidence="4">
    <location>
        <begin position="251"/>
        <end position="338"/>
    </location>
</feature>
<dbReference type="Proteomes" id="UP000201728">
    <property type="component" value="Chromosome"/>
</dbReference>
<name>A0A222NZU3_9GAMM</name>
<keyword evidence="2 3" id="KW-0040">ANK repeat</keyword>
<dbReference type="PANTHER" id="PTHR24123">
    <property type="entry name" value="ANKYRIN REPEAT-CONTAINING"/>
    <property type="match status" value="1"/>
</dbReference>
<feature type="repeat" description="ANK" evidence="3">
    <location>
        <begin position="123"/>
        <end position="151"/>
    </location>
</feature>
<feature type="repeat" description="ANK" evidence="3">
    <location>
        <begin position="993"/>
        <end position="1025"/>
    </location>
</feature>